<sequence length="308" mass="31918">MQEKRGAYRPAWEYRGNNMCTTIIRLLLAAVLMAAGGQMMPAKAGETYQTCKGFIDSLPTTISSQGVWCLRKDLSTAITSGYAITIATNNVTIVCNDFKIGGLAGGPGSSATGIYSDGRQNAVIRNCNIRGFYHGVLIVGGAGHLVEDNRLDNNLYSGIWLFDTDNSMVRRNRVYDTGGYLGGGGTFGIAADADIVDNTVSGMFTDTAGANTIGIRSGGRGSQIGRNRVAGLIPGADGGSAIGILAQGGHQTIDGNRVIAGVPEAVGRGIQAVSESNSFCTGNTVAGWASPAANSIFDCLDSGGNAWD</sequence>
<evidence type="ECO:0000259" key="1">
    <source>
        <dbReference type="Pfam" id="PF13229"/>
    </source>
</evidence>
<accession>A0A514BSF0</accession>
<protein>
    <recommendedName>
        <fullName evidence="1">Right handed beta helix domain-containing protein</fullName>
    </recommendedName>
</protein>
<evidence type="ECO:0000313" key="2">
    <source>
        <dbReference type="EMBL" id="QDH70318.1"/>
    </source>
</evidence>
<dbReference type="EMBL" id="CP041242">
    <property type="protein sequence ID" value="QDH70318.1"/>
    <property type="molecule type" value="Genomic_DNA"/>
</dbReference>
<dbReference type="InterPro" id="IPR006626">
    <property type="entry name" value="PbH1"/>
</dbReference>
<feature type="domain" description="Right handed beta helix" evidence="1">
    <location>
        <begin position="81"/>
        <end position="219"/>
    </location>
</feature>
<dbReference type="Gene3D" id="2.160.20.10">
    <property type="entry name" value="Single-stranded right-handed beta-helix, Pectin lyase-like"/>
    <property type="match status" value="1"/>
</dbReference>
<dbReference type="KEGG" id="lyj:FKV23_09615"/>
<keyword evidence="3" id="KW-1185">Reference proteome</keyword>
<dbReference type="NCBIfam" id="TIGR03804">
    <property type="entry name" value="para_beta_helix"/>
    <property type="match status" value="1"/>
</dbReference>
<evidence type="ECO:0000313" key="3">
    <source>
        <dbReference type="Proteomes" id="UP000317199"/>
    </source>
</evidence>
<dbReference type="SMART" id="SM00710">
    <property type="entry name" value="PbH1"/>
    <property type="match status" value="3"/>
</dbReference>
<dbReference type="AlphaFoldDB" id="A0A514BSF0"/>
<organism evidence="2 3">
    <name type="scientific">Marilutibacter alkalisoli</name>
    <dbReference type="NCBI Taxonomy" id="2591633"/>
    <lineage>
        <taxon>Bacteria</taxon>
        <taxon>Pseudomonadati</taxon>
        <taxon>Pseudomonadota</taxon>
        <taxon>Gammaproteobacteria</taxon>
        <taxon>Lysobacterales</taxon>
        <taxon>Lysobacteraceae</taxon>
        <taxon>Marilutibacter</taxon>
    </lineage>
</organism>
<dbReference type="InterPro" id="IPR011050">
    <property type="entry name" value="Pectin_lyase_fold/virulence"/>
</dbReference>
<name>A0A514BSF0_9GAMM</name>
<dbReference type="SUPFAM" id="SSF51126">
    <property type="entry name" value="Pectin lyase-like"/>
    <property type="match status" value="1"/>
</dbReference>
<dbReference type="InterPro" id="IPR022441">
    <property type="entry name" value="Para_beta_helix_rpt-2"/>
</dbReference>
<gene>
    <name evidence="2" type="ORF">FKV23_09615</name>
</gene>
<dbReference type="InterPro" id="IPR039448">
    <property type="entry name" value="Beta_helix"/>
</dbReference>
<dbReference type="Pfam" id="PF13229">
    <property type="entry name" value="Beta_helix"/>
    <property type="match status" value="1"/>
</dbReference>
<dbReference type="OrthoDB" id="6029529at2"/>
<reference evidence="2 3" key="1">
    <citation type="submission" date="2019-06" db="EMBL/GenBank/DDBJ databases">
        <title>Lysobacter alkalisoli sp. nov. isolated from saline-alkali soil.</title>
        <authorList>
            <person name="Sun J.-Q."/>
            <person name="Xu L."/>
        </authorList>
    </citation>
    <scope>NUCLEOTIDE SEQUENCE [LARGE SCALE GENOMIC DNA]</scope>
    <source>
        <strain evidence="2 3">SJ-36</strain>
    </source>
</reference>
<proteinExistence type="predicted"/>
<dbReference type="Proteomes" id="UP000317199">
    <property type="component" value="Chromosome"/>
</dbReference>
<dbReference type="InterPro" id="IPR012334">
    <property type="entry name" value="Pectin_lyas_fold"/>
</dbReference>